<feature type="transmembrane region" description="Helical" evidence="7">
    <location>
        <begin position="58"/>
        <end position="76"/>
    </location>
</feature>
<keyword evidence="7" id="KW-1133">Transmembrane helix</keyword>
<keyword evidence="5 6" id="KW-0482">Metalloprotease</keyword>
<protein>
    <recommendedName>
        <fullName evidence="8">Peptidase M48 domain-containing protein</fullName>
    </recommendedName>
</protein>
<keyword evidence="1 6" id="KW-0645">Protease</keyword>
<evidence type="ECO:0000259" key="8">
    <source>
        <dbReference type="Pfam" id="PF01435"/>
    </source>
</evidence>
<dbReference type="Pfam" id="PF01435">
    <property type="entry name" value="Peptidase_M48"/>
    <property type="match status" value="1"/>
</dbReference>
<accession>A0AAD8I2U0</accession>
<sequence length="191" mass="21238">MTRRKQNSNGGGEINSPLGIWRDSTGRHLKSDAEIAAVISHEVGHLVARHPAESFTKAVLLAIGVIIIVLGSLGILPPAKFFLNPSRILPPAEIFLNPSRRRREKEADYIGQLLMASAGYDPRECPKVYEKLDQDHSSHSKYSALFLTHPSGRERSQALSEPQVMTEAMTRFSKVMERQRGLNSETGMLHN</sequence>
<name>A0AAD8I2U0_9APIA</name>
<keyword evidence="3 6" id="KW-0378">Hydrolase</keyword>
<dbReference type="GO" id="GO:0046872">
    <property type="term" value="F:metal ion binding"/>
    <property type="evidence" value="ECO:0007669"/>
    <property type="project" value="UniProtKB-KW"/>
</dbReference>
<evidence type="ECO:0000256" key="4">
    <source>
        <dbReference type="ARBA" id="ARBA00022833"/>
    </source>
</evidence>
<comment type="caution">
    <text evidence="9">The sequence shown here is derived from an EMBL/GenBank/DDBJ whole genome shotgun (WGS) entry which is preliminary data.</text>
</comment>
<evidence type="ECO:0000256" key="7">
    <source>
        <dbReference type="SAM" id="Phobius"/>
    </source>
</evidence>
<comment type="similarity">
    <text evidence="6">Belongs to the peptidase M48 family.</text>
</comment>
<dbReference type="GO" id="GO:0051603">
    <property type="term" value="P:proteolysis involved in protein catabolic process"/>
    <property type="evidence" value="ECO:0007669"/>
    <property type="project" value="TreeGrafter"/>
</dbReference>
<evidence type="ECO:0000256" key="2">
    <source>
        <dbReference type="ARBA" id="ARBA00022723"/>
    </source>
</evidence>
<keyword evidence="7" id="KW-0472">Membrane</keyword>
<reference evidence="9" key="2">
    <citation type="submission" date="2023-05" db="EMBL/GenBank/DDBJ databases">
        <authorList>
            <person name="Schelkunov M.I."/>
        </authorList>
    </citation>
    <scope>NUCLEOTIDE SEQUENCE</scope>
    <source>
        <strain evidence="9">Hsosn_3</strain>
        <tissue evidence="9">Leaf</tissue>
    </source>
</reference>
<evidence type="ECO:0000313" key="9">
    <source>
        <dbReference type="EMBL" id="KAK1376555.1"/>
    </source>
</evidence>
<dbReference type="EMBL" id="JAUIZM010000007">
    <property type="protein sequence ID" value="KAK1376555.1"/>
    <property type="molecule type" value="Genomic_DNA"/>
</dbReference>
<keyword evidence="7" id="KW-0812">Transmembrane</keyword>
<evidence type="ECO:0000256" key="3">
    <source>
        <dbReference type="ARBA" id="ARBA00022801"/>
    </source>
</evidence>
<dbReference type="PANTHER" id="PTHR22726">
    <property type="entry name" value="METALLOENDOPEPTIDASE OMA1"/>
    <property type="match status" value="1"/>
</dbReference>
<keyword evidence="10" id="KW-1185">Reference proteome</keyword>
<keyword evidence="4 6" id="KW-0862">Zinc</keyword>
<gene>
    <name evidence="9" type="ORF">POM88_032748</name>
</gene>
<proteinExistence type="inferred from homology"/>
<evidence type="ECO:0000256" key="6">
    <source>
        <dbReference type="RuleBase" id="RU003983"/>
    </source>
</evidence>
<dbReference type="GO" id="GO:0004222">
    <property type="term" value="F:metalloendopeptidase activity"/>
    <property type="evidence" value="ECO:0007669"/>
    <property type="project" value="InterPro"/>
</dbReference>
<evidence type="ECO:0000256" key="1">
    <source>
        <dbReference type="ARBA" id="ARBA00022670"/>
    </source>
</evidence>
<dbReference type="InterPro" id="IPR051156">
    <property type="entry name" value="Mito/Outer_Membr_Metalloprot"/>
</dbReference>
<comment type="cofactor">
    <cofactor evidence="6">
        <name>Zn(2+)</name>
        <dbReference type="ChEBI" id="CHEBI:29105"/>
    </cofactor>
    <text evidence="6">Binds 1 zinc ion per subunit.</text>
</comment>
<dbReference type="PANTHER" id="PTHR22726:SF1">
    <property type="entry name" value="METALLOENDOPEPTIDASE OMA1, MITOCHONDRIAL"/>
    <property type="match status" value="1"/>
</dbReference>
<dbReference type="AlphaFoldDB" id="A0AAD8I2U0"/>
<evidence type="ECO:0000256" key="5">
    <source>
        <dbReference type="ARBA" id="ARBA00023049"/>
    </source>
</evidence>
<reference evidence="9" key="1">
    <citation type="submission" date="2023-02" db="EMBL/GenBank/DDBJ databases">
        <title>Genome of toxic invasive species Heracleum sosnowskyi carries increased number of genes despite the absence of recent whole-genome duplications.</title>
        <authorList>
            <person name="Schelkunov M."/>
            <person name="Shtratnikova V."/>
            <person name="Makarenko M."/>
            <person name="Klepikova A."/>
            <person name="Omelchenko D."/>
            <person name="Novikova G."/>
            <person name="Obukhova E."/>
            <person name="Bogdanov V."/>
            <person name="Penin A."/>
            <person name="Logacheva M."/>
        </authorList>
    </citation>
    <scope>NUCLEOTIDE SEQUENCE</scope>
    <source>
        <strain evidence="9">Hsosn_3</strain>
        <tissue evidence="9">Leaf</tissue>
    </source>
</reference>
<evidence type="ECO:0000313" key="10">
    <source>
        <dbReference type="Proteomes" id="UP001237642"/>
    </source>
</evidence>
<feature type="domain" description="Peptidase M48" evidence="8">
    <location>
        <begin position="28"/>
        <end position="162"/>
    </location>
</feature>
<dbReference type="GO" id="GO:0016020">
    <property type="term" value="C:membrane"/>
    <property type="evidence" value="ECO:0007669"/>
    <property type="project" value="TreeGrafter"/>
</dbReference>
<keyword evidence="2" id="KW-0479">Metal-binding</keyword>
<dbReference type="Proteomes" id="UP001237642">
    <property type="component" value="Unassembled WGS sequence"/>
</dbReference>
<dbReference type="InterPro" id="IPR001915">
    <property type="entry name" value="Peptidase_M48"/>
</dbReference>
<organism evidence="9 10">
    <name type="scientific">Heracleum sosnowskyi</name>
    <dbReference type="NCBI Taxonomy" id="360622"/>
    <lineage>
        <taxon>Eukaryota</taxon>
        <taxon>Viridiplantae</taxon>
        <taxon>Streptophyta</taxon>
        <taxon>Embryophyta</taxon>
        <taxon>Tracheophyta</taxon>
        <taxon>Spermatophyta</taxon>
        <taxon>Magnoliopsida</taxon>
        <taxon>eudicotyledons</taxon>
        <taxon>Gunneridae</taxon>
        <taxon>Pentapetalae</taxon>
        <taxon>asterids</taxon>
        <taxon>campanulids</taxon>
        <taxon>Apiales</taxon>
        <taxon>Apiaceae</taxon>
        <taxon>Apioideae</taxon>
        <taxon>apioid superclade</taxon>
        <taxon>Tordylieae</taxon>
        <taxon>Tordyliinae</taxon>
        <taxon>Heracleum</taxon>
    </lineage>
</organism>